<evidence type="ECO:0000256" key="3">
    <source>
        <dbReference type="ARBA" id="ARBA00022553"/>
    </source>
</evidence>
<dbReference type="Pfam" id="PF07494">
    <property type="entry name" value="Reg_prop"/>
    <property type="match status" value="1"/>
</dbReference>
<dbReference type="Gene3D" id="2.60.40.10">
    <property type="entry name" value="Immunoglobulins"/>
    <property type="match status" value="1"/>
</dbReference>
<proteinExistence type="predicted"/>
<dbReference type="EMBL" id="JAKKDU010000007">
    <property type="protein sequence ID" value="MCF7568234.1"/>
    <property type="molecule type" value="Genomic_DNA"/>
</dbReference>
<evidence type="ECO:0000256" key="11">
    <source>
        <dbReference type="ARBA" id="ARBA00023163"/>
    </source>
</evidence>
<keyword evidence="13" id="KW-0472">Membrane</keyword>
<gene>
    <name evidence="17" type="ORF">L3X37_07640</name>
</gene>
<dbReference type="PROSITE" id="PS00041">
    <property type="entry name" value="HTH_ARAC_FAMILY_1"/>
    <property type="match status" value="1"/>
</dbReference>
<dbReference type="Gene3D" id="3.40.50.2300">
    <property type="match status" value="1"/>
</dbReference>
<dbReference type="SUPFAM" id="SSF55874">
    <property type="entry name" value="ATPase domain of HSP90 chaperone/DNA topoisomerase II/histidine kinase"/>
    <property type="match status" value="1"/>
</dbReference>
<dbReference type="SMART" id="SM00342">
    <property type="entry name" value="HTH_ARAC"/>
    <property type="match status" value="1"/>
</dbReference>
<dbReference type="Gene3D" id="1.10.10.60">
    <property type="entry name" value="Homeodomain-like"/>
    <property type="match status" value="1"/>
</dbReference>
<dbReference type="InterPro" id="IPR003661">
    <property type="entry name" value="HisK_dim/P_dom"/>
</dbReference>
<dbReference type="AlphaFoldDB" id="A0AAE3EQA4"/>
<feature type="transmembrane region" description="Helical" evidence="13">
    <location>
        <begin position="709"/>
        <end position="727"/>
    </location>
</feature>
<keyword evidence="7" id="KW-0067">ATP-binding</keyword>
<evidence type="ECO:0000259" key="14">
    <source>
        <dbReference type="PROSITE" id="PS01124"/>
    </source>
</evidence>
<keyword evidence="11" id="KW-0804">Transcription</keyword>
<dbReference type="EC" id="2.7.13.3" evidence="2"/>
<evidence type="ECO:0000256" key="7">
    <source>
        <dbReference type="ARBA" id="ARBA00022840"/>
    </source>
</evidence>
<keyword evidence="4" id="KW-0808">Transferase</keyword>
<dbReference type="GO" id="GO:0005524">
    <property type="term" value="F:ATP binding"/>
    <property type="evidence" value="ECO:0007669"/>
    <property type="project" value="UniProtKB-KW"/>
</dbReference>
<evidence type="ECO:0000256" key="5">
    <source>
        <dbReference type="ARBA" id="ARBA00022741"/>
    </source>
</evidence>
<dbReference type="PANTHER" id="PTHR43547">
    <property type="entry name" value="TWO-COMPONENT HISTIDINE KINASE"/>
    <property type="match status" value="1"/>
</dbReference>
<dbReference type="SMART" id="SM00448">
    <property type="entry name" value="REC"/>
    <property type="match status" value="1"/>
</dbReference>
<evidence type="ECO:0000259" key="15">
    <source>
        <dbReference type="PROSITE" id="PS50109"/>
    </source>
</evidence>
<dbReference type="InterPro" id="IPR011006">
    <property type="entry name" value="CheY-like_superfamily"/>
</dbReference>
<dbReference type="InterPro" id="IPR018062">
    <property type="entry name" value="HTH_AraC-typ_CS"/>
</dbReference>
<evidence type="ECO:0000256" key="10">
    <source>
        <dbReference type="ARBA" id="ARBA00023125"/>
    </source>
</evidence>
<evidence type="ECO:0000256" key="2">
    <source>
        <dbReference type="ARBA" id="ARBA00012438"/>
    </source>
</evidence>
<evidence type="ECO:0000256" key="12">
    <source>
        <dbReference type="PROSITE-ProRule" id="PRU00169"/>
    </source>
</evidence>
<keyword evidence="3 12" id="KW-0597">Phosphoprotein</keyword>
<dbReference type="Pfam" id="PF02518">
    <property type="entry name" value="HATPase_c"/>
    <property type="match status" value="1"/>
</dbReference>
<dbReference type="PROSITE" id="PS01124">
    <property type="entry name" value="HTH_ARAC_FAMILY_2"/>
    <property type="match status" value="1"/>
</dbReference>
<evidence type="ECO:0000256" key="1">
    <source>
        <dbReference type="ARBA" id="ARBA00000085"/>
    </source>
</evidence>
<dbReference type="SUPFAM" id="SSF52172">
    <property type="entry name" value="CheY-like"/>
    <property type="match status" value="1"/>
</dbReference>
<dbReference type="CDD" id="cd17574">
    <property type="entry name" value="REC_OmpR"/>
    <property type="match status" value="1"/>
</dbReference>
<dbReference type="PANTHER" id="PTHR43547:SF2">
    <property type="entry name" value="HYBRID SIGNAL TRANSDUCTION HISTIDINE KINASE C"/>
    <property type="match status" value="1"/>
</dbReference>
<evidence type="ECO:0000259" key="16">
    <source>
        <dbReference type="PROSITE" id="PS50110"/>
    </source>
</evidence>
<accession>A0AAE3EQA4</accession>
<feature type="domain" description="Histidine kinase" evidence="15">
    <location>
        <begin position="763"/>
        <end position="975"/>
    </location>
</feature>
<keyword evidence="13" id="KW-0812">Transmembrane</keyword>
<dbReference type="Gene3D" id="2.130.10.10">
    <property type="entry name" value="YVTN repeat-like/Quinoprotein amine dehydrogenase"/>
    <property type="match status" value="2"/>
</dbReference>
<dbReference type="SMART" id="SM00387">
    <property type="entry name" value="HATPase_c"/>
    <property type="match status" value="1"/>
</dbReference>
<evidence type="ECO:0000256" key="4">
    <source>
        <dbReference type="ARBA" id="ARBA00022679"/>
    </source>
</evidence>
<reference evidence="17" key="1">
    <citation type="submission" date="2022-01" db="EMBL/GenBank/DDBJ databases">
        <title>Draft genome sequence of Sabulilitoribacter arenilitoris KCTC 52401.</title>
        <authorList>
            <person name="Oh J.-S."/>
        </authorList>
    </citation>
    <scope>NUCLEOTIDE SEQUENCE</scope>
    <source>
        <strain evidence="17">HMF6543</strain>
    </source>
</reference>
<evidence type="ECO:0000256" key="9">
    <source>
        <dbReference type="ARBA" id="ARBA00023015"/>
    </source>
</evidence>
<keyword evidence="9" id="KW-0805">Transcription regulation</keyword>
<feature type="domain" description="Response regulatory" evidence="16">
    <location>
        <begin position="1016"/>
        <end position="1131"/>
    </location>
</feature>
<keyword evidence="6" id="KW-0418">Kinase</keyword>
<keyword evidence="13" id="KW-1133">Transmembrane helix</keyword>
<evidence type="ECO:0000256" key="13">
    <source>
        <dbReference type="SAM" id="Phobius"/>
    </source>
</evidence>
<dbReference type="InterPro" id="IPR009057">
    <property type="entry name" value="Homeodomain-like_sf"/>
</dbReference>
<dbReference type="SUPFAM" id="SSF46689">
    <property type="entry name" value="Homeodomain-like"/>
    <property type="match status" value="1"/>
</dbReference>
<dbReference type="Proteomes" id="UP001199795">
    <property type="component" value="Unassembled WGS sequence"/>
</dbReference>
<dbReference type="InterPro" id="IPR036890">
    <property type="entry name" value="HATPase_C_sf"/>
</dbReference>
<dbReference type="InterPro" id="IPR036097">
    <property type="entry name" value="HisK_dim/P_sf"/>
</dbReference>
<dbReference type="SUPFAM" id="SSF63829">
    <property type="entry name" value="Calcium-dependent phosphotriesterase"/>
    <property type="match status" value="3"/>
</dbReference>
<keyword evidence="5" id="KW-0547">Nucleotide-binding</keyword>
<evidence type="ECO:0000313" key="17">
    <source>
        <dbReference type="EMBL" id="MCF7568234.1"/>
    </source>
</evidence>
<dbReference type="InterPro" id="IPR013783">
    <property type="entry name" value="Ig-like_fold"/>
</dbReference>
<keyword evidence="8" id="KW-0902">Two-component regulatory system</keyword>
<dbReference type="Gene3D" id="1.10.287.130">
    <property type="match status" value="1"/>
</dbReference>
<sequence length="1273" mass="147603">MSQDHFGFIWVGTNNGLYRFDGENFFNVSYQDKEFYVNVDNLLVYKESVYIITTDEEYYQVNVHNLVCSRINLDKIPDEKLVALLVKAKEPKVEFIDENTFRLSDNGKFMVNTREELGTYNTIFKDSHNNLWVSNANGSIGQWNTQEQQINYVSSENSVMSVQRFVEDKKNRVWFSFRRNDQTEFNSGGIGFWDLNQKKVFTLQNIKQHPYINDLGDVFATLYDFEITTLFFDKFGNLWVGTATKGVFRVRFKKRVYQFLKIEEADQQKVTNEDISHPSVLKNGDVWIGTWGAGVNVLKKRNLLLNDPPFEEIPVLRNLPDALKDSEVYPIFEDSKENVWIGTATQGLFMLSKTNKMSRHYNIKNYNLDNSKLLSNSIEGIYETKEGKIWITTNKGLVSYNPKNKQFNNSFKELKIPNIFHDIWTFSVFQDSQNNLWVTTQDHGLYKWNRKENTVTNIKTIKGYSANNILSIVETHKNSIWFAGFNGLFKYNLNNSFFEFKVPTENFVTDHIASMALGEDKRLWLGTRRGLCVYDPVSRKVEKINFTIGLRRNSFTRGMSQDNNGYLYFGTRNGFYKFHPLSYSLQEKNVPLKFTNLKIKGVNYIDFKKSNNISNNIVVSNSNNLELQYSNNSFSLVYSPLDFALEDVNYYETSMTKEGEESYWSSTTNNATSWVNLGVGNYTFKVRNRNSDLESVMHITILPPWWQTYWFQIAFVLSLILIAYVIIKTIFNREQYKRTIEFEKRSLKAQIDLDNQQLHFFTNLSHEIRTPLTLILSPLEEIMKSASKDYNITNLELIKKSVLRITRLVNRGIDFRKTEFKKFELEAQELDIVSFLSPLIKDFGIFSAGKNIELVFKHNQEKILFWFDQYMMESIIYNLLSNAIKYSYPNGKVILELKEQNNHVLIKVKDYGRGINEKDLESLFDRFYQAKDHVKGSGIGLALVKRFIDAHKATINVKSVVEKGSCFELQFPLGDSHIPDELKKDTDNKLVIAENNKLETENVPRKEIYIKHLNYTVLIVEDETDLREYLETNLSLVYKTITAENGVNALDIVKKNKIDIIISDVMMPKMDGLELCETLKNNPQTNNIPIVLLTAKTLNTDRITGFDKGADAYIDKPFSLNVLKSRIANILENQTRATNNFLELLNVDVNINSVNDSDKEFYNKTLTILESHIGNPNFDIPLFAKEMGMSKSVIYKRMSSITDIGINDLMLKLRLNRASYLLTNTSKPIVEIAFLIGFKDAKYFSKCFKKEFKETPSAFRSSQESQEAIVTIK</sequence>
<dbReference type="InterPro" id="IPR005467">
    <property type="entry name" value="His_kinase_dom"/>
</dbReference>
<dbReference type="InterPro" id="IPR004358">
    <property type="entry name" value="Sig_transdc_His_kin-like_C"/>
</dbReference>
<feature type="domain" description="HTH araC/xylS-type" evidence="14">
    <location>
        <begin position="1163"/>
        <end position="1262"/>
    </location>
</feature>
<comment type="catalytic activity">
    <reaction evidence="1">
        <text>ATP + protein L-histidine = ADP + protein N-phospho-L-histidine.</text>
        <dbReference type="EC" id="2.7.13.3"/>
    </reaction>
</comment>
<dbReference type="CDD" id="cd00082">
    <property type="entry name" value="HisKA"/>
    <property type="match status" value="1"/>
</dbReference>
<dbReference type="SMART" id="SM00388">
    <property type="entry name" value="HisKA"/>
    <property type="match status" value="1"/>
</dbReference>
<protein>
    <recommendedName>
        <fullName evidence="2">histidine kinase</fullName>
        <ecNumber evidence="2">2.7.13.3</ecNumber>
    </recommendedName>
</protein>
<dbReference type="GO" id="GO:0000155">
    <property type="term" value="F:phosphorelay sensor kinase activity"/>
    <property type="evidence" value="ECO:0007669"/>
    <property type="project" value="InterPro"/>
</dbReference>
<evidence type="ECO:0000313" key="18">
    <source>
        <dbReference type="Proteomes" id="UP001199795"/>
    </source>
</evidence>
<dbReference type="Pfam" id="PF12833">
    <property type="entry name" value="HTH_18"/>
    <property type="match status" value="1"/>
</dbReference>
<dbReference type="Pfam" id="PF00512">
    <property type="entry name" value="HisKA"/>
    <property type="match status" value="1"/>
</dbReference>
<dbReference type="InterPro" id="IPR015943">
    <property type="entry name" value="WD40/YVTN_repeat-like_dom_sf"/>
</dbReference>
<evidence type="ECO:0000256" key="8">
    <source>
        <dbReference type="ARBA" id="ARBA00023012"/>
    </source>
</evidence>
<dbReference type="InterPro" id="IPR001789">
    <property type="entry name" value="Sig_transdc_resp-reg_receiver"/>
</dbReference>
<dbReference type="PROSITE" id="PS50110">
    <property type="entry name" value="RESPONSE_REGULATORY"/>
    <property type="match status" value="1"/>
</dbReference>
<organism evidence="17 18">
    <name type="scientific">Wocania arenilitoris</name>
    <dbReference type="NCBI Taxonomy" id="2044858"/>
    <lineage>
        <taxon>Bacteria</taxon>
        <taxon>Pseudomonadati</taxon>
        <taxon>Bacteroidota</taxon>
        <taxon>Flavobacteriia</taxon>
        <taxon>Flavobacteriales</taxon>
        <taxon>Flavobacteriaceae</taxon>
        <taxon>Wocania</taxon>
    </lineage>
</organism>
<keyword evidence="18" id="KW-1185">Reference proteome</keyword>
<dbReference type="Pfam" id="PF00072">
    <property type="entry name" value="Response_reg"/>
    <property type="match status" value="1"/>
</dbReference>
<dbReference type="InterPro" id="IPR003594">
    <property type="entry name" value="HATPase_dom"/>
</dbReference>
<dbReference type="InterPro" id="IPR018060">
    <property type="entry name" value="HTH_AraC"/>
</dbReference>
<evidence type="ECO:0000256" key="6">
    <source>
        <dbReference type="ARBA" id="ARBA00022777"/>
    </source>
</evidence>
<dbReference type="GO" id="GO:0003700">
    <property type="term" value="F:DNA-binding transcription factor activity"/>
    <property type="evidence" value="ECO:0007669"/>
    <property type="project" value="InterPro"/>
</dbReference>
<dbReference type="Gene3D" id="3.30.565.10">
    <property type="entry name" value="Histidine kinase-like ATPase, C-terminal domain"/>
    <property type="match status" value="1"/>
</dbReference>
<dbReference type="PROSITE" id="PS50109">
    <property type="entry name" value="HIS_KIN"/>
    <property type="match status" value="1"/>
</dbReference>
<feature type="modified residue" description="4-aspartylphosphate" evidence="12">
    <location>
        <position position="1064"/>
    </location>
</feature>
<keyword evidence="10" id="KW-0238">DNA-binding</keyword>
<dbReference type="InterPro" id="IPR011110">
    <property type="entry name" value="Reg_prop"/>
</dbReference>
<dbReference type="FunFam" id="3.30.565.10:FF:000037">
    <property type="entry name" value="Hybrid sensor histidine kinase/response regulator"/>
    <property type="match status" value="1"/>
</dbReference>
<name>A0AAE3EQA4_9FLAO</name>
<dbReference type="PRINTS" id="PR00344">
    <property type="entry name" value="BCTRLSENSOR"/>
</dbReference>
<comment type="caution">
    <text evidence="17">The sequence shown here is derived from an EMBL/GenBank/DDBJ whole genome shotgun (WGS) entry which is preliminary data.</text>
</comment>
<dbReference type="GO" id="GO:0043565">
    <property type="term" value="F:sequence-specific DNA binding"/>
    <property type="evidence" value="ECO:0007669"/>
    <property type="project" value="InterPro"/>
</dbReference>
<dbReference type="SUPFAM" id="SSF47384">
    <property type="entry name" value="Homodimeric domain of signal transducing histidine kinase"/>
    <property type="match status" value="1"/>
</dbReference>